<dbReference type="AlphaFoldDB" id="A0AAD7HFM8"/>
<gene>
    <name evidence="2" type="ORF">B0H16DRAFT_1474733</name>
</gene>
<keyword evidence="3" id="KW-1185">Reference proteome</keyword>
<evidence type="ECO:0000256" key="1">
    <source>
        <dbReference type="SAM" id="SignalP"/>
    </source>
</evidence>
<organism evidence="2 3">
    <name type="scientific">Mycena metata</name>
    <dbReference type="NCBI Taxonomy" id="1033252"/>
    <lineage>
        <taxon>Eukaryota</taxon>
        <taxon>Fungi</taxon>
        <taxon>Dikarya</taxon>
        <taxon>Basidiomycota</taxon>
        <taxon>Agaricomycotina</taxon>
        <taxon>Agaricomycetes</taxon>
        <taxon>Agaricomycetidae</taxon>
        <taxon>Agaricales</taxon>
        <taxon>Marasmiineae</taxon>
        <taxon>Mycenaceae</taxon>
        <taxon>Mycena</taxon>
    </lineage>
</organism>
<protein>
    <submittedName>
        <fullName evidence="2">Uncharacterized protein</fullName>
    </submittedName>
</protein>
<dbReference type="Proteomes" id="UP001215598">
    <property type="component" value="Unassembled WGS sequence"/>
</dbReference>
<evidence type="ECO:0000313" key="2">
    <source>
        <dbReference type="EMBL" id="KAJ7719703.1"/>
    </source>
</evidence>
<sequence>MAGIRAASLLALIRIALTRLAEQLSFETPALNTTLKRTSVLILGPQGLGVVHRLNTQPPTPFTGSIVVDNASNRTPNKFVPDGFLLSPRKLIELGTVWVSLGLDWDGERAESLSFEISERLILQNKYLREQQVVYVSE</sequence>
<reference evidence="2" key="1">
    <citation type="submission" date="2023-03" db="EMBL/GenBank/DDBJ databases">
        <title>Massive genome expansion in bonnet fungi (Mycena s.s.) driven by repeated elements and novel gene families across ecological guilds.</title>
        <authorList>
            <consortium name="Lawrence Berkeley National Laboratory"/>
            <person name="Harder C.B."/>
            <person name="Miyauchi S."/>
            <person name="Viragh M."/>
            <person name="Kuo A."/>
            <person name="Thoen E."/>
            <person name="Andreopoulos B."/>
            <person name="Lu D."/>
            <person name="Skrede I."/>
            <person name="Drula E."/>
            <person name="Henrissat B."/>
            <person name="Morin E."/>
            <person name="Kohler A."/>
            <person name="Barry K."/>
            <person name="LaButti K."/>
            <person name="Morin E."/>
            <person name="Salamov A."/>
            <person name="Lipzen A."/>
            <person name="Mereny Z."/>
            <person name="Hegedus B."/>
            <person name="Baldrian P."/>
            <person name="Stursova M."/>
            <person name="Weitz H."/>
            <person name="Taylor A."/>
            <person name="Grigoriev I.V."/>
            <person name="Nagy L.G."/>
            <person name="Martin F."/>
            <person name="Kauserud H."/>
        </authorList>
    </citation>
    <scope>NUCLEOTIDE SEQUENCE</scope>
    <source>
        <strain evidence="2">CBHHK182m</strain>
    </source>
</reference>
<proteinExistence type="predicted"/>
<dbReference type="EMBL" id="JARKIB010000248">
    <property type="protein sequence ID" value="KAJ7719703.1"/>
    <property type="molecule type" value="Genomic_DNA"/>
</dbReference>
<accession>A0AAD7HFM8</accession>
<comment type="caution">
    <text evidence="2">The sequence shown here is derived from an EMBL/GenBank/DDBJ whole genome shotgun (WGS) entry which is preliminary data.</text>
</comment>
<feature type="signal peptide" evidence="1">
    <location>
        <begin position="1"/>
        <end position="18"/>
    </location>
</feature>
<name>A0AAD7HFM8_9AGAR</name>
<evidence type="ECO:0000313" key="3">
    <source>
        <dbReference type="Proteomes" id="UP001215598"/>
    </source>
</evidence>
<keyword evidence="1" id="KW-0732">Signal</keyword>
<feature type="chain" id="PRO_5042208994" evidence="1">
    <location>
        <begin position="19"/>
        <end position="138"/>
    </location>
</feature>